<reference evidence="2" key="1">
    <citation type="submission" date="2012-11" db="EMBL/GenBank/DDBJ databases">
        <title>Dependencies among metagenomic species, viruses, plasmids and units of genetic variation.</title>
        <authorList>
            <person name="Nielsen H.B."/>
            <person name="Almeida M."/>
            <person name="Juncker A.S."/>
            <person name="Rasmussen S."/>
            <person name="Li J."/>
            <person name="Sunagawa S."/>
            <person name="Plichta D."/>
            <person name="Gautier L."/>
            <person name="Le Chatelier E."/>
            <person name="Peletier E."/>
            <person name="Bonde I."/>
            <person name="Nielsen T."/>
            <person name="Manichanh C."/>
            <person name="Arumugam M."/>
            <person name="Batto J."/>
            <person name="Santos M.B.Q.D."/>
            <person name="Blom N."/>
            <person name="Borruel N."/>
            <person name="Burgdorf K.S."/>
            <person name="Boumezbeur F."/>
            <person name="Casellas F."/>
            <person name="Dore J."/>
            <person name="Guarner F."/>
            <person name="Hansen T."/>
            <person name="Hildebrand F."/>
            <person name="Kaas R.S."/>
            <person name="Kennedy S."/>
            <person name="Kristiansen K."/>
            <person name="Kultima J.R."/>
            <person name="Leonard P."/>
            <person name="Levenez F."/>
            <person name="Lund O."/>
            <person name="Moumen B."/>
            <person name="Le Paslier D."/>
            <person name="Pons N."/>
            <person name="Pedersen O."/>
            <person name="Prifti E."/>
            <person name="Qin J."/>
            <person name="Raes J."/>
            <person name="Tap J."/>
            <person name="Tims S."/>
            <person name="Ussery D.W."/>
            <person name="Yamada T."/>
            <person name="MetaHit consortium"/>
            <person name="Renault P."/>
            <person name="Sicheritz-Ponten T."/>
            <person name="Bork P."/>
            <person name="Wang J."/>
            <person name="Brunak S."/>
            <person name="Ehrlich S.D."/>
        </authorList>
    </citation>
    <scope>NUCLEOTIDE SEQUENCE [LARGE SCALE GENOMIC DNA]</scope>
</reference>
<accession>R7G863</accession>
<evidence type="ECO:0000313" key="2">
    <source>
        <dbReference type="EMBL" id="CDE23604.1"/>
    </source>
</evidence>
<comment type="caution">
    <text evidence="2">The sequence shown here is derived from an EMBL/GenBank/DDBJ whole genome shotgun (WGS) entry which is preliminary data.</text>
</comment>
<evidence type="ECO:0000256" key="1">
    <source>
        <dbReference type="SAM" id="Coils"/>
    </source>
</evidence>
<protein>
    <submittedName>
        <fullName evidence="2">Uncharacterized protein</fullName>
    </submittedName>
</protein>
<dbReference type="EMBL" id="CBIN010000282">
    <property type="protein sequence ID" value="CDE23604.1"/>
    <property type="molecule type" value="Genomic_DNA"/>
</dbReference>
<sequence length="67" mass="8142">MNPCRSCKDDCKQCDVYIERLNLRKKNFALEYRHRKKEKEIATLKAKLEQANTKISNLLRKEESRWK</sequence>
<proteinExistence type="predicted"/>
<organism evidence="2 3">
    <name type="scientific">Amedibacillus dolichus CAG:375</name>
    <dbReference type="NCBI Taxonomy" id="1263076"/>
    <lineage>
        <taxon>Bacteria</taxon>
        <taxon>Bacillati</taxon>
        <taxon>Bacillota</taxon>
        <taxon>Erysipelotrichia</taxon>
        <taxon>Erysipelotrichales</taxon>
        <taxon>Erysipelotrichaceae</taxon>
        <taxon>Amedibacillus</taxon>
    </lineage>
</organism>
<dbReference type="AlphaFoldDB" id="R7G863"/>
<dbReference type="RefSeq" id="WP_022419662.1">
    <property type="nucleotide sequence ID" value="NZ_FR898500.1"/>
</dbReference>
<name>R7G863_9FIRM</name>
<evidence type="ECO:0000313" key="3">
    <source>
        <dbReference type="Proteomes" id="UP000018093"/>
    </source>
</evidence>
<gene>
    <name evidence="2" type="ORF">BN631_00048</name>
</gene>
<keyword evidence="1" id="KW-0175">Coiled coil</keyword>
<dbReference type="Proteomes" id="UP000018093">
    <property type="component" value="Unassembled WGS sequence"/>
</dbReference>
<feature type="coiled-coil region" evidence="1">
    <location>
        <begin position="34"/>
        <end position="65"/>
    </location>
</feature>